<protein>
    <recommendedName>
        <fullName evidence="19">Integrase catalytic domain-containing protein</fullName>
    </recommendedName>
</protein>
<dbReference type="Gene3D" id="3.30.70.270">
    <property type="match status" value="2"/>
</dbReference>
<dbReference type="Pfam" id="PF17917">
    <property type="entry name" value="RT_RNaseH"/>
    <property type="match status" value="1"/>
</dbReference>
<dbReference type="Gene3D" id="1.10.340.70">
    <property type="match status" value="1"/>
</dbReference>
<dbReference type="InterPro" id="IPR016197">
    <property type="entry name" value="Chromo-like_dom_sf"/>
</dbReference>
<comment type="caution">
    <text evidence="17">The sequence shown here is derived from an EMBL/GenBank/DDBJ whole genome shotgun (WGS) entry which is preliminary data.</text>
</comment>
<dbReference type="PROSITE" id="PS50878">
    <property type="entry name" value="RT_POL"/>
    <property type="match status" value="1"/>
</dbReference>
<dbReference type="AlphaFoldDB" id="A0A5N6LT07"/>
<keyword evidence="3" id="KW-0548">Nucleotidyltransferase</keyword>
<evidence type="ECO:0000256" key="2">
    <source>
        <dbReference type="ARBA" id="ARBA00022679"/>
    </source>
</evidence>
<dbReference type="FunFam" id="3.30.420.10:FF:000032">
    <property type="entry name" value="Retrovirus-related Pol polyprotein from transposon 297-like Protein"/>
    <property type="match status" value="1"/>
</dbReference>
<dbReference type="EMBL" id="SZYD01000018">
    <property type="protein sequence ID" value="KAD2804717.1"/>
    <property type="molecule type" value="Genomic_DNA"/>
</dbReference>
<evidence type="ECO:0008006" key="19">
    <source>
        <dbReference type="Google" id="ProtNLM"/>
    </source>
</evidence>
<evidence type="ECO:0000256" key="12">
    <source>
        <dbReference type="ARBA" id="ARBA00022932"/>
    </source>
</evidence>
<keyword evidence="4" id="KW-0540">Nuclease</keyword>
<organism evidence="17 18">
    <name type="scientific">Mikania micrantha</name>
    <name type="common">bitter vine</name>
    <dbReference type="NCBI Taxonomy" id="192012"/>
    <lineage>
        <taxon>Eukaryota</taxon>
        <taxon>Viridiplantae</taxon>
        <taxon>Streptophyta</taxon>
        <taxon>Embryophyta</taxon>
        <taxon>Tracheophyta</taxon>
        <taxon>Spermatophyta</taxon>
        <taxon>Magnoliopsida</taxon>
        <taxon>eudicotyledons</taxon>
        <taxon>Gunneridae</taxon>
        <taxon>Pentapetalae</taxon>
        <taxon>asterids</taxon>
        <taxon>campanulids</taxon>
        <taxon>Asterales</taxon>
        <taxon>Asteraceae</taxon>
        <taxon>Asteroideae</taxon>
        <taxon>Heliantheae alliance</taxon>
        <taxon>Eupatorieae</taxon>
        <taxon>Mikania</taxon>
    </lineage>
</organism>
<sequence>MSFGLTNAPAAFMDLMNRVCRPMLDRSVIVFIDDILIYSKNEQDHAYHLKEVLETLRREKLYAKFSKCAFWLREVQFLGHVINANGILVDPSKIESVTEWNPPKTPTEVRSFLGLAGYYRRFIQDFSKIASAMTKLTKKEAKFEWGPEQQVAFDELKRRLTHAPVLSLPDGTEDMVIYSDASYQGLGCVLMQRGKVIAYASRQLKTHEKNYPAHDLELAAVVFALKIWRHYLYGAKCTIYTDHKSLKYFFEQKDLNMRQRRWLELIKDYDCEILYHPGKANVVADALSRKGDYSPIRVKSCALVITSDFLNQLKDAQQEALKEENVMSERIFGLITKLDENEFGIKTRYGRMWVPQYGNIRSRILDESHKTRYSVHPGTTKMFQDLRKNYWWPGMKFNILQYVNRCLTCLQVKAEHQKPHDYLQPLEVPEWKWEHITMDFITKLPRTAKQHDSIWVIVDRLTKSAHFLPIREIYSSEKLSELFVKEIVARHGVPLSIVSDRDTRFTSRFWKKFHEQMGTRLCLSTAYHPQMDGQTERTIQTLEDMLRACVIDFGGNWDDHLPLVEFSYNNSYHASIGMPPYEMLYGRRCRTPICWGEVGQKDMGSKSDVELMANKLTQVRARLKAAQDRQKSYADKRRRPIEFNIGDRVLLKVSPWKGLIRFRKRGKLSPRYIGPFKILARIGKVAYRLELPDELSCIHPTFHVSHLRKCLADETSHVLYDEIEVDDKLNYVEEPVAILDRDEKRLRNKVVKMVKVQWKHRKGSEATWETEEEMRICYPQLFET</sequence>
<proteinExistence type="predicted"/>
<keyword evidence="12" id="KW-0239">DNA-directed DNA polymerase</keyword>
<dbReference type="InterPro" id="IPR050951">
    <property type="entry name" value="Retrovirus_Pol_polyprotein"/>
</dbReference>
<gene>
    <name evidence="17" type="ORF">E3N88_38094</name>
</gene>
<dbReference type="GO" id="GO:0003677">
    <property type="term" value="F:DNA binding"/>
    <property type="evidence" value="ECO:0007669"/>
    <property type="project" value="UniProtKB-KW"/>
</dbReference>
<feature type="domain" description="Integrase catalytic" evidence="16">
    <location>
        <begin position="425"/>
        <end position="588"/>
    </location>
</feature>
<reference evidence="17 18" key="1">
    <citation type="submission" date="2019-05" db="EMBL/GenBank/DDBJ databases">
        <title>Mikania micrantha, genome provides insights into the molecular mechanism of rapid growth.</title>
        <authorList>
            <person name="Liu B."/>
        </authorList>
    </citation>
    <scope>NUCLEOTIDE SEQUENCE [LARGE SCALE GENOMIC DNA]</scope>
    <source>
        <strain evidence="17">NLD-2019</strain>
        <tissue evidence="17">Leaf</tissue>
    </source>
</reference>
<keyword evidence="18" id="KW-1185">Reference proteome</keyword>
<keyword evidence="13" id="KW-0238">DNA-binding</keyword>
<evidence type="ECO:0000256" key="5">
    <source>
        <dbReference type="ARBA" id="ARBA00022723"/>
    </source>
</evidence>
<keyword evidence="9" id="KW-0460">Magnesium</keyword>
<keyword evidence="5" id="KW-0479">Metal-binding</keyword>
<dbReference type="GO" id="GO:0004190">
    <property type="term" value="F:aspartic-type endopeptidase activity"/>
    <property type="evidence" value="ECO:0007669"/>
    <property type="project" value="UniProtKB-KW"/>
</dbReference>
<dbReference type="PANTHER" id="PTHR37984:SF5">
    <property type="entry name" value="PROTEIN NYNRIN-LIKE"/>
    <property type="match status" value="1"/>
</dbReference>
<keyword evidence="6" id="KW-0064">Aspartyl protease</keyword>
<dbReference type="SUPFAM" id="SSF56672">
    <property type="entry name" value="DNA/RNA polymerases"/>
    <property type="match status" value="1"/>
</dbReference>
<dbReference type="InterPro" id="IPR043128">
    <property type="entry name" value="Rev_trsase/Diguanyl_cyclase"/>
</dbReference>
<evidence type="ECO:0000256" key="13">
    <source>
        <dbReference type="ARBA" id="ARBA00023125"/>
    </source>
</evidence>
<evidence type="ECO:0000256" key="11">
    <source>
        <dbReference type="ARBA" id="ARBA00022918"/>
    </source>
</evidence>
<dbReference type="Pfam" id="PF00078">
    <property type="entry name" value="RVT_1"/>
    <property type="match status" value="1"/>
</dbReference>
<keyword evidence="1" id="KW-0645">Protease</keyword>
<dbReference type="InterPro" id="IPR041588">
    <property type="entry name" value="Integrase_H2C2"/>
</dbReference>
<dbReference type="PROSITE" id="PS50994">
    <property type="entry name" value="INTEGRASE"/>
    <property type="match status" value="1"/>
</dbReference>
<dbReference type="InterPro" id="IPR036397">
    <property type="entry name" value="RNaseH_sf"/>
</dbReference>
<dbReference type="GO" id="GO:0006310">
    <property type="term" value="P:DNA recombination"/>
    <property type="evidence" value="ECO:0007669"/>
    <property type="project" value="UniProtKB-KW"/>
</dbReference>
<keyword evidence="11" id="KW-0695">RNA-directed DNA polymerase</keyword>
<dbReference type="FunFam" id="3.10.20.370:FF:000001">
    <property type="entry name" value="Retrovirus-related Pol polyprotein from transposon 17.6-like protein"/>
    <property type="match status" value="1"/>
</dbReference>
<evidence type="ECO:0000313" key="18">
    <source>
        <dbReference type="Proteomes" id="UP000326396"/>
    </source>
</evidence>
<evidence type="ECO:0000256" key="8">
    <source>
        <dbReference type="ARBA" id="ARBA00022801"/>
    </source>
</evidence>
<evidence type="ECO:0000256" key="7">
    <source>
        <dbReference type="ARBA" id="ARBA00022759"/>
    </source>
</evidence>
<evidence type="ECO:0000256" key="4">
    <source>
        <dbReference type="ARBA" id="ARBA00022722"/>
    </source>
</evidence>
<dbReference type="Proteomes" id="UP000326396">
    <property type="component" value="Linkage Group LG8"/>
</dbReference>
<dbReference type="GO" id="GO:0004519">
    <property type="term" value="F:endonuclease activity"/>
    <property type="evidence" value="ECO:0007669"/>
    <property type="project" value="UniProtKB-KW"/>
</dbReference>
<dbReference type="CDD" id="cd01647">
    <property type="entry name" value="RT_LTR"/>
    <property type="match status" value="1"/>
</dbReference>
<keyword evidence="10" id="KW-0229">DNA integration</keyword>
<dbReference type="OrthoDB" id="2013610at2759"/>
<dbReference type="FunFam" id="3.30.70.270:FF:000020">
    <property type="entry name" value="Transposon Tf2-6 polyprotein-like Protein"/>
    <property type="match status" value="1"/>
</dbReference>
<dbReference type="InterPro" id="IPR012337">
    <property type="entry name" value="RNaseH-like_sf"/>
</dbReference>
<accession>A0A5N6LT07</accession>
<dbReference type="InterPro" id="IPR056924">
    <property type="entry name" value="SH3_Tf2-1"/>
</dbReference>
<evidence type="ECO:0000259" key="15">
    <source>
        <dbReference type="PROSITE" id="PS50878"/>
    </source>
</evidence>
<evidence type="ECO:0000256" key="3">
    <source>
        <dbReference type="ARBA" id="ARBA00022695"/>
    </source>
</evidence>
<dbReference type="Pfam" id="PF17921">
    <property type="entry name" value="Integrase_H2C2"/>
    <property type="match status" value="1"/>
</dbReference>
<evidence type="ECO:0000256" key="6">
    <source>
        <dbReference type="ARBA" id="ARBA00022750"/>
    </source>
</evidence>
<dbReference type="GO" id="GO:0046872">
    <property type="term" value="F:metal ion binding"/>
    <property type="evidence" value="ECO:0007669"/>
    <property type="project" value="UniProtKB-KW"/>
</dbReference>
<dbReference type="GO" id="GO:0006508">
    <property type="term" value="P:proteolysis"/>
    <property type="evidence" value="ECO:0007669"/>
    <property type="project" value="UniProtKB-KW"/>
</dbReference>
<dbReference type="FunFam" id="3.30.70.270:FF:000003">
    <property type="entry name" value="Transposon Ty3-G Gag-Pol polyprotein"/>
    <property type="match status" value="1"/>
</dbReference>
<evidence type="ECO:0000313" key="17">
    <source>
        <dbReference type="EMBL" id="KAD2804717.1"/>
    </source>
</evidence>
<dbReference type="CDD" id="cd09274">
    <property type="entry name" value="RNase_HI_RT_Ty3"/>
    <property type="match status" value="1"/>
</dbReference>
<keyword evidence="14" id="KW-0233">DNA recombination</keyword>
<evidence type="ECO:0000259" key="16">
    <source>
        <dbReference type="PROSITE" id="PS50994"/>
    </source>
</evidence>
<dbReference type="InterPro" id="IPR043502">
    <property type="entry name" value="DNA/RNA_pol_sf"/>
</dbReference>
<dbReference type="SUPFAM" id="SSF53098">
    <property type="entry name" value="Ribonuclease H-like"/>
    <property type="match status" value="1"/>
</dbReference>
<dbReference type="PANTHER" id="PTHR37984">
    <property type="entry name" value="PROTEIN CBG26694"/>
    <property type="match status" value="1"/>
</dbReference>
<keyword evidence="7" id="KW-0255">Endonuclease</keyword>
<dbReference type="GO" id="GO:0003887">
    <property type="term" value="F:DNA-directed DNA polymerase activity"/>
    <property type="evidence" value="ECO:0007669"/>
    <property type="project" value="UniProtKB-KW"/>
</dbReference>
<evidence type="ECO:0000256" key="14">
    <source>
        <dbReference type="ARBA" id="ARBA00023172"/>
    </source>
</evidence>
<dbReference type="Gene3D" id="3.30.420.10">
    <property type="entry name" value="Ribonuclease H-like superfamily/Ribonuclease H"/>
    <property type="match status" value="1"/>
</dbReference>
<dbReference type="InterPro" id="IPR001584">
    <property type="entry name" value="Integrase_cat-core"/>
</dbReference>
<dbReference type="GO" id="GO:0003964">
    <property type="term" value="F:RNA-directed DNA polymerase activity"/>
    <property type="evidence" value="ECO:0007669"/>
    <property type="project" value="UniProtKB-KW"/>
</dbReference>
<evidence type="ECO:0000256" key="9">
    <source>
        <dbReference type="ARBA" id="ARBA00022842"/>
    </source>
</evidence>
<evidence type="ECO:0000256" key="1">
    <source>
        <dbReference type="ARBA" id="ARBA00022670"/>
    </source>
</evidence>
<keyword evidence="2" id="KW-0808">Transferase</keyword>
<dbReference type="Gene3D" id="3.10.20.370">
    <property type="match status" value="1"/>
</dbReference>
<evidence type="ECO:0000256" key="10">
    <source>
        <dbReference type="ARBA" id="ARBA00022908"/>
    </source>
</evidence>
<dbReference type="SUPFAM" id="SSF54160">
    <property type="entry name" value="Chromo domain-like"/>
    <property type="match status" value="1"/>
</dbReference>
<feature type="domain" description="Reverse transcriptase" evidence="15">
    <location>
        <begin position="1"/>
        <end position="82"/>
    </location>
</feature>
<keyword evidence="8" id="KW-0378">Hydrolase</keyword>
<dbReference type="GO" id="GO:0015074">
    <property type="term" value="P:DNA integration"/>
    <property type="evidence" value="ECO:0007669"/>
    <property type="project" value="UniProtKB-KW"/>
</dbReference>
<dbReference type="InterPro" id="IPR000477">
    <property type="entry name" value="RT_dom"/>
</dbReference>
<name>A0A5N6LT07_9ASTR</name>
<dbReference type="InterPro" id="IPR041373">
    <property type="entry name" value="RT_RNaseH"/>
</dbReference>
<dbReference type="Pfam" id="PF24626">
    <property type="entry name" value="SH3_Tf2-1"/>
    <property type="match status" value="1"/>
</dbReference>